<gene>
    <name evidence="6" type="ORF">MKW98_012813</name>
</gene>
<organism evidence="6 7">
    <name type="scientific">Papaver atlanticum</name>
    <dbReference type="NCBI Taxonomy" id="357466"/>
    <lineage>
        <taxon>Eukaryota</taxon>
        <taxon>Viridiplantae</taxon>
        <taxon>Streptophyta</taxon>
        <taxon>Embryophyta</taxon>
        <taxon>Tracheophyta</taxon>
        <taxon>Spermatophyta</taxon>
        <taxon>Magnoliopsida</taxon>
        <taxon>Ranunculales</taxon>
        <taxon>Papaveraceae</taxon>
        <taxon>Papaveroideae</taxon>
        <taxon>Papaver</taxon>
    </lineage>
</organism>
<keyword evidence="7" id="KW-1185">Reference proteome</keyword>
<dbReference type="PROSITE" id="PS50868">
    <property type="entry name" value="POST_SET"/>
    <property type="match status" value="1"/>
</dbReference>
<evidence type="ECO:0008006" key="8">
    <source>
        <dbReference type="Google" id="ProtNLM"/>
    </source>
</evidence>
<dbReference type="InterPro" id="IPR036987">
    <property type="entry name" value="SRA-YDG_sf"/>
</dbReference>
<dbReference type="GO" id="GO:0003690">
    <property type="term" value="F:double-stranded DNA binding"/>
    <property type="evidence" value="ECO:0007669"/>
    <property type="project" value="TreeGrafter"/>
</dbReference>
<evidence type="ECO:0000256" key="2">
    <source>
        <dbReference type="ARBA" id="ARBA00023242"/>
    </source>
</evidence>
<evidence type="ECO:0000313" key="7">
    <source>
        <dbReference type="Proteomes" id="UP001202328"/>
    </source>
</evidence>
<dbReference type="PANTHER" id="PTHR45660:SF94">
    <property type="entry name" value="HISTONE-LYSINE N-METHYLTRANSFERASE, H3 LYSINE-9 SPECIFIC SUVH4"/>
    <property type="match status" value="1"/>
</dbReference>
<dbReference type="SMART" id="SM00466">
    <property type="entry name" value="SRA"/>
    <property type="match status" value="1"/>
</dbReference>
<comment type="subcellular location">
    <subcellularLocation>
        <location evidence="1">Chromosome</location>
    </subcellularLocation>
    <subcellularLocation>
        <location evidence="3">Nucleus</location>
    </subcellularLocation>
</comment>
<feature type="domain" description="YDG" evidence="5">
    <location>
        <begin position="15"/>
        <end position="154"/>
    </location>
</feature>
<feature type="domain" description="Post-SET" evidence="4">
    <location>
        <begin position="138"/>
        <end position="154"/>
    </location>
</feature>
<dbReference type="PROSITE" id="PS51015">
    <property type="entry name" value="YDG"/>
    <property type="match status" value="1"/>
</dbReference>
<dbReference type="Proteomes" id="UP001202328">
    <property type="component" value="Unassembled WGS sequence"/>
</dbReference>
<reference evidence="6" key="1">
    <citation type="submission" date="2022-04" db="EMBL/GenBank/DDBJ databases">
        <title>A functionally conserved STORR gene fusion in Papaver species that diverged 16.8 million years ago.</title>
        <authorList>
            <person name="Catania T."/>
        </authorList>
    </citation>
    <scope>NUCLEOTIDE SEQUENCE</scope>
    <source>
        <strain evidence="6">S-188037</strain>
    </source>
</reference>
<keyword evidence="2 3" id="KW-0539">Nucleus</keyword>
<evidence type="ECO:0000256" key="1">
    <source>
        <dbReference type="ARBA" id="ARBA00004286"/>
    </source>
</evidence>
<dbReference type="PANTHER" id="PTHR45660">
    <property type="entry name" value="HISTONE-LYSINE N-METHYLTRANSFERASE SETMAR"/>
    <property type="match status" value="1"/>
</dbReference>
<dbReference type="GO" id="GO:0005694">
    <property type="term" value="C:chromosome"/>
    <property type="evidence" value="ECO:0007669"/>
    <property type="project" value="UniProtKB-SubCell"/>
</dbReference>
<dbReference type="InterPro" id="IPR015947">
    <property type="entry name" value="PUA-like_sf"/>
</dbReference>
<dbReference type="InterPro" id="IPR003616">
    <property type="entry name" value="Post-SET_dom"/>
</dbReference>
<proteinExistence type="predicted"/>
<dbReference type="Pfam" id="PF02182">
    <property type="entry name" value="SAD_SRA"/>
    <property type="match status" value="1"/>
</dbReference>
<dbReference type="EMBL" id="JAJJMB010009601">
    <property type="protein sequence ID" value="KAI3912871.1"/>
    <property type="molecule type" value="Genomic_DNA"/>
</dbReference>
<dbReference type="InterPro" id="IPR003105">
    <property type="entry name" value="SRA_YDG"/>
</dbReference>
<comment type="caution">
    <text evidence="6">The sequence shown here is derived from an EMBL/GenBank/DDBJ whole genome shotgun (WGS) entry which is preliminary data.</text>
</comment>
<accession>A0AAD4SN08</accession>
<protein>
    <recommendedName>
        <fullName evidence="8">Post-SET domain-containing protein</fullName>
    </recommendedName>
</protein>
<evidence type="ECO:0000259" key="5">
    <source>
        <dbReference type="PROSITE" id="PS51015"/>
    </source>
</evidence>
<sequence>MINTNTTIYRQKRPGHLPGIDVGDDFYSHAEMYVLGLHWQPSGGIDYMGAEYKKMEKYKNLNYKFPMAVSIVLSGQYEDDEDNSDVITYTVQGGNNSRGDKLQIADQEMKRGNLALKELCYDYGYTKDSVEDENGNFKHMRCCCGARDCREFMF</sequence>
<evidence type="ECO:0000259" key="4">
    <source>
        <dbReference type="PROSITE" id="PS50868"/>
    </source>
</evidence>
<evidence type="ECO:0000256" key="3">
    <source>
        <dbReference type="PROSITE-ProRule" id="PRU00358"/>
    </source>
</evidence>
<dbReference type="GO" id="GO:0042054">
    <property type="term" value="F:histone methyltransferase activity"/>
    <property type="evidence" value="ECO:0007669"/>
    <property type="project" value="TreeGrafter"/>
</dbReference>
<dbReference type="Gene3D" id="2.30.280.10">
    <property type="entry name" value="SRA-YDG"/>
    <property type="match status" value="1"/>
</dbReference>
<dbReference type="SUPFAM" id="SSF88697">
    <property type="entry name" value="PUA domain-like"/>
    <property type="match status" value="1"/>
</dbReference>
<name>A0AAD4SN08_9MAGN</name>
<dbReference type="InterPro" id="IPR051357">
    <property type="entry name" value="H3K9_HMTase_SUVAR3-9"/>
</dbReference>
<dbReference type="GO" id="GO:0005634">
    <property type="term" value="C:nucleus"/>
    <property type="evidence" value="ECO:0007669"/>
    <property type="project" value="UniProtKB-SubCell"/>
</dbReference>
<evidence type="ECO:0000313" key="6">
    <source>
        <dbReference type="EMBL" id="KAI3912871.1"/>
    </source>
</evidence>
<dbReference type="AlphaFoldDB" id="A0AAD4SN08"/>